<gene>
    <name evidence="1" type="ORF">OXX778_LOCUS18832</name>
</gene>
<accession>A0A814KHJ6</accession>
<keyword evidence="2" id="KW-1185">Reference proteome</keyword>
<name>A0A814KHJ6_9BILA</name>
<sequence length="250" mass="27852">REISPNFKVQFRDEKKNEFSIDKIILQLNNTSFAINLSNYRELGFANNQAILNKNKVLSALTCEILNENNTICKKCYFTLSNPTCIDSSTQSTSTLTLVSTSTFSTTTDLETSTTSTLSVASTTKTESSTHTLSVASTTKTESSTQSTSTLTLVSSTTTTSTTSSTSKINFFYEIYFVDFLKIQISNNFEGNQTLESLEGFRILSSEQKALIYSNLYSNLTNDIDYAFQNVFGDLFENLTIYSIKPNLEL</sequence>
<feature type="non-terminal residue" evidence="1">
    <location>
        <position position="1"/>
    </location>
</feature>
<reference evidence="1" key="1">
    <citation type="submission" date="2021-02" db="EMBL/GenBank/DDBJ databases">
        <authorList>
            <person name="Nowell W R."/>
        </authorList>
    </citation>
    <scope>NUCLEOTIDE SEQUENCE</scope>
    <source>
        <strain evidence="1">Ploen Becks lab</strain>
    </source>
</reference>
<dbReference type="EMBL" id="CAJNOC010005392">
    <property type="protein sequence ID" value="CAF1051135.1"/>
    <property type="molecule type" value="Genomic_DNA"/>
</dbReference>
<comment type="caution">
    <text evidence="1">The sequence shown here is derived from an EMBL/GenBank/DDBJ whole genome shotgun (WGS) entry which is preliminary data.</text>
</comment>
<evidence type="ECO:0000313" key="1">
    <source>
        <dbReference type="EMBL" id="CAF1051135.1"/>
    </source>
</evidence>
<protein>
    <submittedName>
        <fullName evidence="1">Uncharacterized protein</fullName>
    </submittedName>
</protein>
<proteinExistence type="predicted"/>
<dbReference type="AlphaFoldDB" id="A0A814KHJ6"/>
<evidence type="ECO:0000313" key="2">
    <source>
        <dbReference type="Proteomes" id="UP000663879"/>
    </source>
</evidence>
<organism evidence="1 2">
    <name type="scientific">Brachionus calyciflorus</name>
    <dbReference type="NCBI Taxonomy" id="104777"/>
    <lineage>
        <taxon>Eukaryota</taxon>
        <taxon>Metazoa</taxon>
        <taxon>Spiralia</taxon>
        <taxon>Gnathifera</taxon>
        <taxon>Rotifera</taxon>
        <taxon>Eurotatoria</taxon>
        <taxon>Monogononta</taxon>
        <taxon>Pseudotrocha</taxon>
        <taxon>Ploima</taxon>
        <taxon>Brachionidae</taxon>
        <taxon>Brachionus</taxon>
    </lineage>
</organism>
<dbReference type="Proteomes" id="UP000663879">
    <property type="component" value="Unassembled WGS sequence"/>
</dbReference>